<comment type="caution">
    <text evidence="1">The sequence shown here is derived from an EMBL/GenBank/DDBJ whole genome shotgun (WGS) entry which is preliminary data.</text>
</comment>
<evidence type="ECO:0000313" key="1">
    <source>
        <dbReference type="EMBL" id="PHK96269.1"/>
    </source>
</evidence>
<dbReference type="Proteomes" id="UP000223527">
    <property type="component" value="Unassembled WGS sequence"/>
</dbReference>
<protein>
    <submittedName>
        <fullName evidence="1">Uncharacterized protein</fullName>
    </submittedName>
</protein>
<dbReference type="RefSeq" id="WP_099093999.1">
    <property type="nucleotide sequence ID" value="NZ_PDNU01000003.1"/>
</dbReference>
<dbReference type="OrthoDB" id="7275172at2"/>
<dbReference type="EMBL" id="PDNU01000003">
    <property type="protein sequence ID" value="PHK96269.1"/>
    <property type="molecule type" value="Genomic_DNA"/>
</dbReference>
<gene>
    <name evidence="1" type="ORF">CR162_02705</name>
</gene>
<evidence type="ECO:0000313" key="2">
    <source>
        <dbReference type="Proteomes" id="UP000223527"/>
    </source>
</evidence>
<reference evidence="1 2" key="1">
    <citation type="submission" date="2017-10" db="EMBL/GenBank/DDBJ databases">
        <authorList>
            <person name="Banno H."/>
            <person name="Chua N.-H."/>
        </authorList>
    </citation>
    <scope>NUCLEOTIDE SEQUENCE [LARGE SCALE GENOMIC DNA]</scope>
    <source>
        <strain evidence="1 2">YW11</strain>
    </source>
</reference>
<name>A0A2C7ADX4_9PROT</name>
<sequence length="70" mass="7841">MFDVREEKDGSFAVWIAGRERLAMLKTEAAAVALMEAFEDAWDEAFMRAVAEVQEDYAADFIDPLPPATN</sequence>
<accession>A0A2C7ADX4</accession>
<dbReference type="AlphaFoldDB" id="A0A2C7ADX4"/>
<keyword evidence="2" id="KW-1185">Reference proteome</keyword>
<proteinExistence type="predicted"/>
<organism evidence="1 2">
    <name type="scientific">Teichococcus rhizosphaerae</name>
    <dbReference type="NCBI Taxonomy" id="1335062"/>
    <lineage>
        <taxon>Bacteria</taxon>
        <taxon>Pseudomonadati</taxon>
        <taxon>Pseudomonadota</taxon>
        <taxon>Alphaproteobacteria</taxon>
        <taxon>Acetobacterales</taxon>
        <taxon>Roseomonadaceae</taxon>
        <taxon>Roseomonas</taxon>
    </lineage>
</organism>